<dbReference type="FunFam" id="3.40.640.10:FF:000048">
    <property type="entry name" value="tyrosine aminotransferase"/>
    <property type="match status" value="1"/>
</dbReference>
<dbReference type="OrthoDB" id="7042322at2759"/>
<evidence type="ECO:0000313" key="8">
    <source>
        <dbReference type="Proteomes" id="UP000275267"/>
    </source>
</evidence>
<dbReference type="PANTHER" id="PTHR45744">
    <property type="entry name" value="TYROSINE AMINOTRANSFERASE"/>
    <property type="match status" value="1"/>
</dbReference>
<dbReference type="Pfam" id="PF00155">
    <property type="entry name" value="Aminotran_1_2"/>
    <property type="match status" value="1"/>
</dbReference>
<evidence type="ECO:0000259" key="6">
    <source>
        <dbReference type="Pfam" id="PF00155"/>
    </source>
</evidence>
<dbReference type="PIRSF" id="PIRSF000517">
    <property type="entry name" value="Tyr_transaminase"/>
    <property type="match status" value="1"/>
</dbReference>
<dbReference type="PANTHER" id="PTHR45744:SF18">
    <property type="entry name" value="NICOTIANAMINE AMINOTRANSFERASE HOMOLOG"/>
    <property type="match status" value="1"/>
</dbReference>
<reference evidence="8" key="1">
    <citation type="journal article" date="2019" name="Nat. Commun.">
        <title>The genome of broomcorn millet.</title>
        <authorList>
            <person name="Zou C."/>
            <person name="Miki D."/>
            <person name="Li D."/>
            <person name="Tang Q."/>
            <person name="Xiao L."/>
            <person name="Rajput S."/>
            <person name="Deng P."/>
            <person name="Jia W."/>
            <person name="Huang R."/>
            <person name="Zhang M."/>
            <person name="Sun Y."/>
            <person name="Hu J."/>
            <person name="Fu X."/>
            <person name="Schnable P.S."/>
            <person name="Li F."/>
            <person name="Zhang H."/>
            <person name="Feng B."/>
            <person name="Zhu X."/>
            <person name="Liu R."/>
            <person name="Schnable J.C."/>
            <person name="Zhu J.-K."/>
            <person name="Zhang H."/>
        </authorList>
    </citation>
    <scope>NUCLEOTIDE SEQUENCE [LARGE SCALE GENOMIC DNA]</scope>
</reference>
<dbReference type="EMBL" id="PQIB02000012">
    <property type="protein sequence ID" value="RLM78585.1"/>
    <property type="molecule type" value="Genomic_DNA"/>
</dbReference>
<proteinExistence type="inferred from homology"/>
<dbReference type="InterPro" id="IPR005958">
    <property type="entry name" value="TyrNic_aminoTrfase"/>
</dbReference>
<dbReference type="InterPro" id="IPR015424">
    <property type="entry name" value="PyrdxlP-dep_Trfase"/>
</dbReference>
<organism evidence="7 8">
    <name type="scientific">Panicum miliaceum</name>
    <name type="common">Proso millet</name>
    <name type="synonym">Broomcorn millet</name>
    <dbReference type="NCBI Taxonomy" id="4540"/>
    <lineage>
        <taxon>Eukaryota</taxon>
        <taxon>Viridiplantae</taxon>
        <taxon>Streptophyta</taxon>
        <taxon>Embryophyta</taxon>
        <taxon>Tracheophyta</taxon>
        <taxon>Spermatophyta</taxon>
        <taxon>Magnoliopsida</taxon>
        <taxon>Liliopsida</taxon>
        <taxon>Poales</taxon>
        <taxon>Poaceae</taxon>
        <taxon>PACMAD clade</taxon>
        <taxon>Panicoideae</taxon>
        <taxon>Panicodae</taxon>
        <taxon>Paniceae</taxon>
        <taxon>Panicinae</taxon>
        <taxon>Panicum</taxon>
        <taxon>Panicum sect. Panicum</taxon>
    </lineage>
</organism>
<dbReference type="SUPFAM" id="SSF53383">
    <property type="entry name" value="PLP-dependent transferases"/>
    <property type="match status" value="1"/>
</dbReference>
<keyword evidence="3 4" id="KW-0663">Pyridoxal phosphate</keyword>
<comment type="caution">
    <text evidence="7">The sequence shown here is derived from an EMBL/GenBank/DDBJ whole genome shotgun (WGS) entry which is preliminary data.</text>
</comment>
<evidence type="ECO:0000256" key="2">
    <source>
        <dbReference type="ARBA" id="ARBA00007441"/>
    </source>
</evidence>
<evidence type="ECO:0000256" key="4">
    <source>
        <dbReference type="PIRNR" id="PIRNR000517"/>
    </source>
</evidence>
<dbReference type="NCBIfam" id="TIGR01265">
    <property type="entry name" value="tyr_nico_aTase"/>
    <property type="match status" value="1"/>
</dbReference>
<comment type="cofactor">
    <cofactor evidence="1 4 5">
        <name>pyridoxal 5'-phosphate</name>
        <dbReference type="ChEBI" id="CHEBI:597326"/>
    </cofactor>
</comment>
<dbReference type="GO" id="GO:0006572">
    <property type="term" value="P:L-tyrosine catabolic process"/>
    <property type="evidence" value="ECO:0007669"/>
    <property type="project" value="TreeGrafter"/>
</dbReference>
<evidence type="ECO:0000256" key="5">
    <source>
        <dbReference type="PIRSR" id="PIRSR000517-1"/>
    </source>
</evidence>
<dbReference type="InterPro" id="IPR004839">
    <property type="entry name" value="Aminotransferase_I/II_large"/>
</dbReference>
<sequence length="402" mass="44045">MEGDGTTGWHISRPSARGAPLADAGSMIIRAVLGRVFSSVDASGPRPVLTLGSGDPTACASFRPPPEAEDAIVDALRSGKHNGYSPTVGVLSARRAIAEYLSRDLPYQLSPDDIYLTSGCCQAIDVMISILAQPGSNILLPKPGFPLYESRTMFSNLEDRHFNLIPDRGWEADLESVEALADENTVAMVIVNPSNPCGSVYSHDHLAKIAETARKLGIIIIADEVYDHLAFGNKPFIPMVIFADIVPVITVGSISKRWLVPGWRLGWIAMCDLNGILKEAKVDKSIESYINITNDPATFIQGAVPQIIANTKEDYFMKYLIFCEIRQIYVTAKLDLSCLDGIQDDLDFCCRLAKEESVIVLPGSALGMKDWIRITFAMDIPTLENALERIKSFCQRHAKLEA</sequence>
<dbReference type="CDD" id="cd00609">
    <property type="entry name" value="AAT_like"/>
    <property type="match status" value="1"/>
</dbReference>
<evidence type="ECO:0000256" key="3">
    <source>
        <dbReference type="ARBA" id="ARBA00022898"/>
    </source>
</evidence>
<accession>A0A3L6QFR3</accession>
<dbReference type="PROSITE" id="PS00105">
    <property type="entry name" value="AA_TRANSFER_CLASS_1"/>
    <property type="match status" value="1"/>
</dbReference>
<dbReference type="InterPro" id="IPR004838">
    <property type="entry name" value="NHTrfase_class1_PyrdxlP-BS"/>
</dbReference>
<gene>
    <name evidence="7" type="ORF">C2845_PM12G12480</name>
</gene>
<evidence type="ECO:0000313" key="7">
    <source>
        <dbReference type="EMBL" id="RLM78585.1"/>
    </source>
</evidence>
<name>A0A3L6QFR3_PANMI</name>
<dbReference type="GO" id="GO:0004838">
    <property type="term" value="F:L-tyrosine-2-oxoglutarate transaminase activity"/>
    <property type="evidence" value="ECO:0007669"/>
    <property type="project" value="TreeGrafter"/>
</dbReference>
<evidence type="ECO:0000256" key="1">
    <source>
        <dbReference type="ARBA" id="ARBA00001933"/>
    </source>
</evidence>
<dbReference type="Proteomes" id="UP000275267">
    <property type="component" value="Unassembled WGS sequence"/>
</dbReference>
<feature type="domain" description="Aminotransferase class I/classII large" evidence="6">
    <location>
        <begin position="47"/>
        <end position="390"/>
    </location>
</feature>
<dbReference type="InterPro" id="IPR015421">
    <property type="entry name" value="PyrdxlP-dep_Trfase_major"/>
</dbReference>
<dbReference type="Gene3D" id="3.40.640.10">
    <property type="entry name" value="Type I PLP-dependent aspartate aminotransferase-like (Major domain)"/>
    <property type="match status" value="1"/>
</dbReference>
<dbReference type="GO" id="GO:0030170">
    <property type="term" value="F:pyridoxal phosphate binding"/>
    <property type="evidence" value="ECO:0007669"/>
    <property type="project" value="InterPro"/>
</dbReference>
<protein>
    <submittedName>
        <fullName evidence="7">Nicotianamine aminotransferase A-like isoform X2</fullName>
    </submittedName>
</protein>
<comment type="similarity">
    <text evidence="2 4">Belongs to the class-I pyridoxal-phosphate-dependent aminotransferase family.</text>
</comment>
<feature type="modified residue" description="N6-(pyridoxal phosphate)lysine" evidence="5">
    <location>
        <position position="256"/>
    </location>
</feature>
<keyword evidence="8" id="KW-1185">Reference proteome</keyword>
<dbReference type="InterPro" id="IPR015422">
    <property type="entry name" value="PyrdxlP-dep_Trfase_small"/>
</dbReference>
<dbReference type="Gene3D" id="3.90.1150.10">
    <property type="entry name" value="Aspartate Aminotransferase, domain 1"/>
    <property type="match status" value="2"/>
</dbReference>
<dbReference type="AlphaFoldDB" id="A0A3L6QFR3"/>
<dbReference type="STRING" id="4540.A0A3L6QFR3"/>